<feature type="chain" id="PRO_5017618190" evidence="1">
    <location>
        <begin position="21"/>
        <end position="300"/>
    </location>
</feature>
<dbReference type="EMBL" id="NXLQ01000048">
    <property type="protein sequence ID" value="RDU61541.1"/>
    <property type="molecule type" value="Genomic_DNA"/>
</dbReference>
<comment type="caution">
    <text evidence="2">The sequence shown here is derived from an EMBL/GenBank/DDBJ whole genome shotgun (WGS) entry which is preliminary data.</text>
</comment>
<name>A0A3D8IAH6_9HELI</name>
<sequence length="300" mass="35407">MNTLRLTFLISLCLVFVSCAKPVYTSFETYTAKIVSIEHSDLSDEARKKLYNHKVIEEESYKNAAQILKQKNLIDYKAQWDNQHNIQINQYEIARKVSPNFEGMEFTIKDKTNDTIWASYGKEAKFNVSYDKRYLGICDDKRKLHIFDIENNLYELEHYKDKKCRDVYFSLDNKYLILNNKNQGQIYDFKTANLVYDNPNNSIYVNILCGTHCWDYNIAMSNLILGYVETDNEIILLDEERRIIVDLGDESKNTDFSVIKKDKGSIYILVTYYRQTWVPFVSLKPMEAVFELQEIKKTRI</sequence>
<evidence type="ECO:0000313" key="3">
    <source>
        <dbReference type="Proteomes" id="UP000256379"/>
    </source>
</evidence>
<evidence type="ECO:0000256" key="1">
    <source>
        <dbReference type="SAM" id="SignalP"/>
    </source>
</evidence>
<reference evidence="2 3" key="1">
    <citation type="submission" date="2018-04" db="EMBL/GenBank/DDBJ databases">
        <title>Novel Campyloabacter and Helicobacter Species and Strains.</title>
        <authorList>
            <person name="Mannion A.J."/>
            <person name="Shen Z."/>
            <person name="Fox J.G."/>
        </authorList>
    </citation>
    <scope>NUCLEOTIDE SEQUENCE [LARGE SCALE GENOMIC DNA]</scope>
    <source>
        <strain evidence="2 3">MIT 17-337</strain>
    </source>
</reference>
<keyword evidence="3" id="KW-1185">Reference proteome</keyword>
<protein>
    <submittedName>
        <fullName evidence="2">Uncharacterized protein</fullName>
    </submittedName>
</protein>
<evidence type="ECO:0000313" key="2">
    <source>
        <dbReference type="EMBL" id="RDU61541.1"/>
    </source>
</evidence>
<dbReference type="InterPro" id="IPR036322">
    <property type="entry name" value="WD40_repeat_dom_sf"/>
</dbReference>
<organism evidence="2 3">
    <name type="scientific">Helicobacter didelphidarum</name>
    <dbReference type="NCBI Taxonomy" id="2040648"/>
    <lineage>
        <taxon>Bacteria</taxon>
        <taxon>Pseudomonadati</taxon>
        <taxon>Campylobacterota</taxon>
        <taxon>Epsilonproteobacteria</taxon>
        <taxon>Campylobacterales</taxon>
        <taxon>Helicobacteraceae</taxon>
        <taxon>Helicobacter</taxon>
    </lineage>
</organism>
<dbReference type="Proteomes" id="UP000256379">
    <property type="component" value="Unassembled WGS sequence"/>
</dbReference>
<dbReference type="PROSITE" id="PS51257">
    <property type="entry name" value="PROKAR_LIPOPROTEIN"/>
    <property type="match status" value="1"/>
</dbReference>
<dbReference type="RefSeq" id="WP_115543834.1">
    <property type="nucleotide sequence ID" value="NZ_NXLQ01000048.1"/>
</dbReference>
<dbReference type="SUPFAM" id="SSF50978">
    <property type="entry name" value="WD40 repeat-like"/>
    <property type="match status" value="1"/>
</dbReference>
<gene>
    <name evidence="2" type="ORF">CQA53_09975</name>
</gene>
<proteinExistence type="predicted"/>
<dbReference type="OrthoDB" id="5327764at2"/>
<feature type="signal peptide" evidence="1">
    <location>
        <begin position="1"/>
        <end position="20"/>
    </location>
</feature>
<keyword evidence="1" id="KW-0732">Signal</keyword>
<accession>A0A3D8IAH6</accession>
<dbReference type="AlphaFoldDB" id="A0A3D8IAH6"/>